<reference evidence="1" key="1">
    <citation type="submission" date="2020-06" db="EMBL/GenBank/DDBJ databases">
        <title>WGS assembly of Ceratodon purpureus strain R40.</title>
        <authorList>
            <person name="Carey S.B."/>
            <person name="Jenkins J."/>
            <person name="Shu S."/>
            <person name="Lovell J.T."/>
            <person name="Sreedasyam A."/>
            <person name="Maumus F."/>
            <person name="Tiley G.P."/>
            <person name="Fernandez-Pozo N."/>
            <person name="Barry K."/>
            <person name="Chen C."/>
            <person name="Wang M."/>
            <person name="Lipzen A."/>
            <person name="Daum C."/>
            <person name="Saski C.A."/>
            <person name="Payton A.C."/>
            <person name="Mcbreen J.C."/>
            <person name="Conrad R.E."/>
            <person name="Kollar L.M."/>
            <person name="Olsson S."/>
            <person name="Huttunen S."/>
            <person name="Landis J.B."/>
            <person name="Wickett N.J."/>
            <person name="Johnson M.G."/>
            <person name="Rensing S.A."/>
            <person name="Grimwood J."/>
            <person name="Schmutz J."/>
            <person name="Mcdaniel S.F."/>
        </authorList>
    </citation>
    <scope>NUCLEOTIDE SEQUENCE</scope>
    <source>
        <strain evidence="1">R40</strain>
    </source>
</reference>
<keyword evidence="2" id="KW-1185">Reference proteome</keyword>
<proteinExistence type="predicted"/>
<dbReference type="Proteomes" id="UP000822688">
    <property type="component" value="Chromosome 12"/>
</dbReference>
<evidence type="ECO:0000313" key="2">
    <source>
        <dbReference type="Proteomes" id="UP000822688"/>
    </source>
</evidence>
<evidence type="ECO:0000313" key="1">
    <source>
        <dbReference type="EMBL" id="KAG0555244.1"/>
    </source>
</evidence>
<organism evidence="1 2">
    <name type="scientific">Ceratodon purpureus</name>
    <name type="common">Fire moss</name>
    <name type="synonym">Dicranum purpureum</name>
    <dbReference type="NCBI Taxonomy" id="3225"/>
    <lineage>
        <taxon>Eukaryota</taxon>
        <taxon>Viridiplantae</taxon>
        <taxon>Streptophyta</taxon>
        <taxon>Embryophyta</taxon>
        <taxon>Bryophyta</taxon>
        <taxon>Bryophytina</taxon>
        <taxon>Bryopsida</taxon>
        <taxon>Dicranidae</taxon>
        <taxon>Pseudoditrichales</taxon>
        <taxon>Ditrichaceae</taxon>
        <taxon>Ceratodon</taxon>
    </lineage>
</organism>
<protein>
    <submittedName>
        <fullName evidence="1">Uncharacterized protein</fullName>
    </submittedName>
</protein>
<dbReference type="AlphaFoldDB" id="A0A8T0GA57"/>
<gene>
    <name evidence="1" type="ORF">KC19_12G155300</name>
</gene>
<dbReference type="EMBL" id="CM026433">
    <property type="protein sequence ID" value="KAG0555244.1"/>
    <property type="molecule type" value="Genomic_DNA"/>
</dbReference>
<sequence>MSPQKVQIAHTNFCHFTVSSVQRKRIISLLSSTLGQDWSNVLVARTTINLDDTRRSNKAC</sequence>
<comment type="caution">
    <text evidence="1">The sequence shown here is derived from an EMBL/GenBank/DDBJ whole genome shotgun (WGS) entry which is preliminary data.</text>
</comment>
<accession>A0A8T0GA57</accession>
<name>A0A8T0GA57_CERPU</name>